<dbReference type="Pfam" id="PF24883">
    <property type="entry name" value="NPHP3_N"/>
    <property type="match status" value="1"/>
</dbReference>
<feature type="domain" description="Nephrocystin 3-like N-terminal" evidence="2">
    <location>
        <begin position="217"/>
        <end position="397"/>
    </location>
</feature>
<dbReference type="EMBL" id="JAADJG010000361">
    <property type="protein sequence ID" value="KAF4448059.1"/>
    <property type="molecule type" value="Genomic_DNA"/>
</dbReference>
<dbReference type="PANTHER" id="PTHR10039:SF5">
    <property type="entry name" value="NACHT DOMAIN-CONTAINING PROTEIN"/>
    <property type="match status" value="1"/>
</dbReference>
<dbReference type="InterPro" id="IPR027417">
    <property type="entry name" value="P-loop_NTPase"/>
</dbReference>
<protein>
    <recommendedName>
        <fullName evidence="2">Nephrocystin 3-like N-terminal domain-containing protein</fullName>
    </recommendedName>
</protein>
<keyword evidence="1" id="KW-0677">Repeat</keyword>
<dbReference type="InterPro" id="IPR056884">
    <property type="entry name" value="NPHP3-like_N"/>
</dbReference>
<dbReference type="Proteomes" id="UP000605986">
    <property type="component" value="Unassembled WGS sequence"/>
</dbReference>
<evidence type="ECO:0000313" key="3">
    <source>
        <dbReference type="EMBL" id="KAF4448059.1"/>
    </source>
</evidence>
<dbReference type="SUPFAM" id="SSF52540">
    <property type="entry name" value="P-loop containing nucleoside triphosphate hydrolases"/>
    <property type="match status" value="1"/>
</dbReference>
<reference evidence="3" key="1">
    <citation type="submission" date="2020-01" db="EMBL/GenBank/DDBJ databases">
        <title>Identification and distribution of gene clusters putatively required for synthesis of sphingolipid metabolism inhibitors in phylogenetically diverse species of the filamentous fungus Fusarium.</title>
        <authorList>
            <person name="Kim H.-S."/>
            <person name="Busman M."/>
            <person name="Brown D.W."/>
            <person name="Divon H."/>
            <person name="Uhlig S."/>
            <person name="Proctor R.H."/>
        </authorList>
    </citation>
    <scope>NUCLEOTIDE SEQUENCE</scope>
    <source>
        <strain evidence="3">NRRL 53441</strain>
    </source>
</reference>
<dbReference type="OrthoDB" id="7464126at2759"/>
<keyword evidence="4" id="KW-1185">Reference proteome</keyword>
<dbReference type="AlphaFoldDB" id="A0A8H4KFF2"/>
<evidence type="ECO:0000256" key="1">
    <source>
        <dbReference type="ARBA" id="ARBA00022737"/>
    </source>
</evidence>
<evidence type="ECO:0000313" key="4">
    <source>
        <dbReference type="Proteomes" id="UP000605986"/>
    </source>
</evidence>
<dbReference type="PANTHER" id="PTHR10039">
    <property type="entry name" value="AMELOGENIN"/>
    <property type="match status" value="1"/>
</dbReference>
<name>A0A8H4KFF2_9HYPO</name>
<evidence type="ECO:0000259" key="2">
    <source>
        <dbReference type="Pfam" id="PF24883"/>
    </source>
</evidence>
<sequence>MLSRSSSSTDSTHQDIVKSIAAVIFLGTPHRGSVDVAAMGEMVRLLVNMLGVETTPVILDALGLKNADMERAQEEFSRLWKEHDFRVKTFQEGLNLTKLGRKVVPEYSSVIGNHREHAETLHADHLEMCRYYGKEDPNYRKVAGEIQSIYLSITTLSRPERQTWPETKLQDSLSRLNISPQSLKYGFYGQEMNHCLQSLWFSTMNKRYASLDGPAQQTCRWLFQHETYKDWLNNRNHENHQGLLWLKGKPGSGKSTLIKEAFRQESKASSSYITAAFFFNGKGDEPEHSVVGLFRSLLYQLISQQPSFLQQFRKALGERNKSRETMMPAPISWEEAEIKTLFESVIMQQPNSRILIFIDALDECESRSIRDLAYFWRKITKSAYASGINLNIFLSSRHFPLVTVSDCPEIVMEQHNSRDITTYLRQRIETAITGQESQCQRLTDMILERSAGVFLWVVLVLDDLLQSLDEGKNIEYLTKRLGNLPQALETLFSQMFTCLSPEKRKITVRLFQWATLSTKPLRLYEWHHIMGFIRNPTPASLAEWRASEYFTANEDQLEKQIRSISLGLVEVTRARVDAPHHTGSEVFAVDVGAGSLNLDVGESRFVQVIHESVRDFFLRGEGFSVLDPSLTLHPVGKGHLSIMATCLDYLNIHELDALVKARCQAAYRKKKQKGQRSRWHYSSRTARHLFGHLRSTRIIHVLKWHYLFEQNNHQGEMKLLAKIS</sequence>
<comment type="caution">
    <text evidence="3">The sequence shown here is derived from an EMBL/GenBank/DDBJ whole genome shotgun (WGS) entry which is preliminary data.</text>
</comment>
<dbReference type="Gene3D" id="3.40.50.300">
    <property type="entry name" value="P-loop containing nucleotide triphosphate hydrolases"/>
    <property type="match status" value="1"/>
</dbReference>
<accession>A0A8H4KFF2</accession>
<gene>
    <name evidence="3" type="ORF">F53441_8490</name>
</gene>
<organism evidence="3 4">
    <name type="scientific">Fusarium austroafricanum</name>
    <dbReference type="NCBI Taxonomy" id="2364996"/>
    <lineage>
        <taxon>Eukaryota</taxon>
        <taxon>Fungi</taxon>
        <taxon>Dikarya</taxon>
        <taxon>Ascomycota</taxon>
        <taxon>Pezizomycotina</taxon>
        <taxon>Sordariomycetes</taxon>
        <taxon>Hypocreomycetidae</taxon>
        <taxon>Hypocreales</taxon>
        <taxon>Nectriaceae</taxon>
        <taxon>Fusarium</taxon>
        <taxon>Fusarium concolor species complex</taxon>
    </lineage>
</organism>
<proteinExistence type="predicted"/>